<dbReference type="EMBL" id="JABFUD020000022">
    <property type="protein sequence ID" value="KAI5062732.1"/>
    <property type="molecule type" value="Genomic_DNA"/>
</dbReference>
<keyword evidence="1" id="KW-0677">Repeat</keyword>
<dbReference type="InterPro" id="IPR046960">
    <property type="entry name" value="PPR_At4g14850-like_plant"/>
</dbReference>
<dbReference type="FunFam" id="1.25.40.10:FF:000090">
    <property type="entry name" value="Pentatricopeptide repeat-containing protein, chloroplastic"/>
    <property type="match status" value="1"/>
</dbReference>
<feature type="repeat" description="PPR" evidence="2">
    <location>
        <begin position="226"/>
        <end position="260"/>
    </location>
</feature>
<feature type="repeat" description="PPR" evidence="2">
    <location>
        <begin position="634"/>
        <end position="668"/>
    </location>
</feature>
<feature type="repeat" description="PPR" evidence="2">
    <location>
        <begin position="532"/>
        <end position="566"/>
    </location>
</feature>
<keyword evidence="4" id="KW-1185">Reference proteome</keyword>
<dbReference type="GO" id="GO:0009451">
    <property type="term" value="P:RNA modification"/>
    <property type="evidence" value="ECO:0007669"/>
    <property type="project" value="InterPro"/>
</dbReference>
<evidence type="ECO:0000313" key="4">
    <source>
        <dbReference type="Proteomes" id="UP000886520"/>
    </source>
</evidence>
<dbReference type="PANTHER" id="PTHR24015">
    <property type="entry name" value="OS07G0578800 PROTEIN-RELATED"/>
    <property type="match status" value="1"/>
</dbReference>
<feature type="repeat" description="PPR" evidence="2">
    <location>
        <begin position="22"/>
        <end position="56"/>
    </location>
</feature>
<dbReference type="FunFam" id="1.25.40.10:FF:000144">
    <property type="entry name" value="Pentatricopeptide repeat-containing protein, mitochondrial"/>
    <property type="match status" value="2"/>
</dbReference>
<evidence type="ECO:0008006" key="5">
    <source>
        <dbReference type="Google" id="ProtNLM"/>
    </source>
</evidence>
<dbReference type="NCBIfam" id="TIGR00756">
    <property type="entry name" value="PPR"/>
    <property type="match status" value="8"/>
</dbReference>
<proteinExistence type="predicted"/>
<evidence type="ECO:0000256" key="2">
    <source>
        <dbReference type="PROSITE-ProRule" id="PRU00708"/>
    </source>
</evidence>
<dbReference type="Pfam" id="PF01535">
    <property type="entry name" value="PPR"/>
    <property type="match status" value="3"/>
</dbReference>
<feature type="repeat" description="PPR" evidence="2">
    <location>
        <begin position="430"/>
        <end position="464"/>
    </location>
</feature>
<feature type="repeat" description="PPR" evidence="2">
    <location>
        <begin position="363"/>
        <end position="397"/>
    </location>
</feature>
<protein>
    <recommendedName>
        <fullName evidence="5">Pentatricopeptide repeat-containing protein</fullName>
    </recommendedName>
</protein>
<organism evidence="3 4">
    <name type="scientific">Adiantum capillus-veneris</name>
    <name type="common">Maidenhair fern</name>
    <dbReference type="NCBI Taxonomy" id="13818"/>
    <lineage>
        <taxon>Eukaryota</taxon>
        <taxon>Viridiplantae</taxon>
        <taxon>Streptophyta</taxon>
        <taxon>Embryophyta</taxon>
        <taxon>Tracheophyta</taxon>
        <taxon>Polypodiopsida</taxon>
        <taxon>Polypodiidae</taxon>
        <taxon>Polypodiales</taxon>
        <taxon>Pteridineae</taxon>
        <taxon>Pteridaceae</taxon>
        <taxon>Vittarioideae</taxon>
        <taxon>Adiantum</taxon>
    </lineage>
</organism>
<comment type="caution">
    <text evidence="3">The sequence shown here is derived from an EMBL/GenBank/DDBJ whole genome shotgun (WGS) entry which is preliminary data.</text>
</comment>
<sequence length="803" mass="86940">MYSRCGNFAKAHQMLEELCIEDVVGWSALIAGYAQQGHGQDALNCYDKMQMEGVFPNAVTFIFALKACGIIRAEGRGKQIHEEIAKHGILEGDLMLGNALVNMYAKCGALSKARQVLEELPARNIVSWSTLIIGYAQYGQGHNALKCFRQMQEEGLTPNDVTFICLLKACASMGAADKGQEIHFEIARHGLLGKSIVLGNALVDMYAKCGALSKAERVLEELPTRDVVSWSALICGYAEHGQGEDALNCFEKMRCEGVPPNIVTFICILKACGTTSSIHKGEQIHDEIARQGLLEKDSTLGNALVDMYAKCGALAKARGVLNELPVRDVVSWSALIAGYVQRGQGEDALDCLNSMQREGLSPDYVTFAFVLKACSSIGDIKKGEEIHDEIVRKGLLKKDVTLGNALVDMYAKCGALAKAKQVLKELPVRDVVSWSALIAGYADKGQGQDALDCLEQMQSEGLSPNSITYISILKACGSIRAVDKGEQIHAEIATKGLLKDNIKLGNALVDMYAKSGAIAKAQEIMEELSICDAISWSAIITGYVQRGQGEEGLRCFERMLCKGSPPDEVIFVCVLKACASMGAADKGKRIHDEINRQGLLGKDLVLGNALVDMYAKCGALAKAQQILDELPVEDVVSWSALITAYAQEGQYSNALSCFEQMLLRGILPDRVAFSCVLNACSHSGLVDEGQMYFTSMSPEHGVPPDLEHFTCMVDLFGRAGHLDKAISMIQKMPSTNYPAAWSALLGACQKCGDVIAGKFAFDHAVCVDKKDPATYVAMINMYTAAGMHEESRSIQALQMKNTA</sequence>
<dbReference type="PANTHER" id="PTHR24015:SF548">
    <property type="entry name" value="OS08G0340900 PROTEIN"/>
    <property type="match status" value="1"/>
</dbReference>
<dbReference type="AlphaFoldDB" id="A0A9D4U7F3"/>
<evidence type="ECO:0000256" key="1">
    <source>
        <dbReference type="ARBA" id="ARBA00022737"/>
    </source>
</evidence>
<dbReference type="InterPro" id="IPR002885">
    <property type="entry name" value="PPR_rpt"/>
</dbReference>
<dbReference type="GO" id="GO:0003723">
    <property type="term" value="F:RNA binding"/>
    <property type="evidence" value="ECO:0007669"/>
    <property type="project" value="InterPro"/>
</dbReference>
<dbReference type="FunFam" id="1.25.40.10:FF:000031">
    <property type="entry name" value="Pentatricopeptide repeat-containing protein mitochondrial"/>
    <property type="match status" value="3"/>
</dbReference>
<name>A0A9D4U7F3_ADICA</name>
<dbReference type="PROSITE" id="PS51375">
    <property type="entry name" value="PPR"/>
    <property type="match status" value="10"/>
</dbReference>
<dbReference type="Gene3D" id="1.25.40.10">
    <property type="entry name" value="Tetratricopeptide repeat domain"/>
    <property type="match status" value="6"/>
</dbReference>
<dbReference type="InterPro" id="IPR011990">
    <property type="entry name" value="TPR-like_helical_dom_sf"/>
</dbReference>
<dbReference type="Proteomes" id="UP000886520">
    <property type="component" value="Chromosome 22"/>
</dbReference>
<feature type="repeat" description="PPR" evidence="2">
    <location>
        <begin position="124"/>
        <end position="158"/>
    </location>
</feature>
<dbReference type="OrthoDB" id="185373at2759"/>
<reference evidence="3" key="1">
    <citation type="submission" date="2021-01" db="EMBL/GenBank/DDBJ databases">
        <title>Adiantum capillus-veneris genome.</title>
        <authorList>
            <person name="Fang Y."/>
            <person name="Liao Q."/>
        </authorList>
    </citation>
    <scope>NUCLEOTIDE SEQUENCE</scope>
    <source>
        <strain evidence="3">H3</strain>
        <tissue evidence="3">Leaf</tissue>
    </source>
</reference>
<evidence type="ECO:0000313" key="3">
    <source>
        <dbReference type="EMBL" id="KAI5062732.1"/>
    </source>
</evidence>
<gene>
    <name evidence="3" type="ORF">GOP47_0023271</name>
</gene>
<dbReference type="SUPFAM" id="SSF48452">
    <property type="entry name" value="TPR-like"/>
    <property type="match status" value="1"/>
</dbReference>
<feature type="repeat" description="PPR" evidence="2">
    <location>
        <begin position="669"/>
        <end position="704"/>
    </location>
</feature>
<feature type="repeat" description="PPR" evidence="2">
    <location>
        <begin position="705"/>
        <end position="739"/>
    </location>
</feature>
<feature type="repeat" description="PPR" evidence="2">
    <location>
        <begin position="328"/>
        <end position="362"/>
    </location>
</feature>
<dbReference type="Pfam" id="PF13041">
    <property type="entry name" value="PPR_2"/>
    <property type="match status" value="7"/>
</dbReference>
<accession>A0A9D4U7F3</accession>